<reference evidence="2" key="2">
    <citation type="journal article" date="2020" name="Nat. Commun.">
        <title>Large-scale genome sequencing of mycorrhizal fungi provides insights into the early evolution of symbiotic traits.</title>
        <authorList>
            <person name="Miyauchi S."/>
            <person name="Kiss E."/>
            <person name="Kuo A."/>
            <person name="Drula E."/>
            <person name="Kohler A."/>
            <person name="Sanchez-Garcia M."/>
            <person name="Morin E."/>
            <person name="Andreopoulos B."/>
            <person name="Barry K.W."/>
            <person name="Bonito G."/>
            <person name="Buee M."/>
            <person name="Carver A."/>
            <person name="Chen C."/>
            <person name="Cichocki N."/>
            <person name="Clum A."/>
            <person name="Culley D."/>
            <person name="Crous P.W."/>
            <person name="Fauchery L."/>
            <person name="Girlanda M."/>
            <person name="Hayes R.D."/>
            <person name="Keri Z."/>
            <person name="LaButti K."/>
            <person name="Lipzen A."/>
            <person name="Lombard V."/>
            <person name="Magnuson J."/>
            <person name="Maillard F."/>
            <person name="Murat C."/>
            <person name="Nolan M."/>
            <person name="Ohm R.A."/>
            <person name="Pangilinan J."/>
            <person name="Pereira M.F."/>
            <person name="Perotto S."/>
            <person name="Peter M."/>
            <person name="Pfister S."/>
            <person name="Riley R."/>
            <person name="Sitrit Y."/>
            <person name="Stielow J.B."/>
            <person name="Szollosi G."/>
            <person name="Zifcakova L."/>
            <person name="Stursova M."/>
            <person name="Spatafora J.W."/>
            <person name="Tedersoo L."/>
            <person name="Vaario L.M."/>
            <person name="Yamada A."/>
            <person name="Yan M."/>
            <person name="Wang P."/>
            <person name="Xu J."/>
            <person name="Bruns T."/>
            <person name="Baldrian P."/>
            <person name="Vilgalys R."/>
            <person name="Dunand C."/>
            <person name="Henrissat B."/>
            <person name="Grigoriev I.V."/>
            <person name="Hibbett D."/>
            <person name="Nagy L.G."/>
            <person name="Martin F.M."/>
        </authorList>
    </citation>
    <scope>NUCLEOTIDE SEQUENCE</scope>
    <source>
        <strain evidence="2">BED1</strain>
    </source>
</reference>
<evidence type="ECO:0000313" key="3">
    <source>
        <dbReference type="Proteomes" id="UP001194468"/>
    </source>
</evidence>
<dbReference type="Proteomes" id="UP001194468">
    <property type="component" value="Unassembled WGS sequence"/>
</dbReference>
<accession>A0AAD4GMH2</accession>
<organism evidence="2 3">
    <name type="scientific">Boletus edulis BED1</name>
    <dbReference type="NCBI Taxonomy" id="1328754"/>
    <lineage>
        <taxon>Eukaryota</taxon>
        <taxon>Fungi</taxon>
        <taxon>Dikarya</taxon>
        <taxon>Basidiomycota</taxon>
        <taxon>Agaricomycotina</taxon>
        <taxon>Agaricomycetes</taxon>
        <taxon>Agaricomycetidae</taxon>
        <taxon>Boletales</taxon>
        <taxon>Boletineae</taxon>
        <taxon>Boletaceae</taxon>
        <taxon>Boletoideae</taxon>
        <taxon>Boletus</taxon>
    </lineage>
</organism>
<name>A0AAD4GMH2_BOLED</name>
<protein>
    <submittedName>
        <fullName evidence="2">Uncharacterized protein</fullName>
    </submittedName>
</protein>
<feature type="region of interest" description="Disordered" evidence="1">
    <location>
        <begin position="111"/>
        <end position="207"/>
    </location>
</feature>
<evidence type="ECO:0000313" key="2">
    <source>
        <dbReference type="EMBL" id="KAF8451028.1"/>
    </source>
</evidence>
<gene>
    <name evidence="2" type="ORF">L210DRAFT_3522239</name>
</gene>
<feature type="compositionally biased region" description="Gly residues" evidence="1">
    <location>
        <begin position="140"/>
        <end position="160"/>
    </location>
</feature>
<dbReference type="EMBL" id="WHUW01000002">
    <property type="protein sequence ID" value="KAF8451028.1"/>
    <property type="molecule type" value="Genomic_DNA"/>
</dbReference>
<comment type="caution">
    <text evidence="2">The sequence shown here is derived from an EMBL/GenBank/DDBJ whole genome shotgun (WGS) entry which is preliminary data.</text>
</comment>
<dbReference type="AlphaFoldDB" id="A0AAD4GMH2"/>
<keyword evidence="3" id="KW-1185">Reference proteome</keyword>
<reference evidence="2" key="1">
    <citation type="submission" date="2019-10" db="EMBL/GenBank/DDBJ databases">
        <authorList>
            <consortium name="DOE Joint Genome Institute"/>
            <person name="Kuo A."/>
            <person name="Miyauchi S."/>
            <person name="Kiss E."/>
            <person name="Drula E."/>
            <person name="Kohler A."/>
            <person name="Sanchez-Garcia M."/>
            <person name="Andreopoulos B."/>
            <person name="Barry K.W."/>
            <person name="Bonito G."/>
            <person name="Buee M."/>
            <person name="Carver A."/>
            <person name="Chen C."/>
            <person name="Cichocki N."/>
            <person name="Clum A."/>
            <person name="Culley D."/>
            <person name="Crous P.W."/>
            <person name="Fauchery L."/>
            <person name="Girlanda M."/>
            <person name="Hayes R."/>
            <person name="Keri Z."/>
            <person name="LaButti K."/>
            <person name="Lipzen A."/>
            <person name="Lombard V."/>
            <person name="Magnuson J."/>
            <person name="Maillard F."/>
            <person name="Morin E."/>
            <person name="Murat C."/>
            <person name="Nolan M."/>
            <person name="Ohm R."/>
            <person name="Pangilinan J."/>
            <person name="Pereira M."/>
            <person name="Perotto S."/>
            <person name="Peter M."/>
            <person name="Riley R."/>
            <person name="Sitrit Y."/>
            <person name="Stielow B."/>
            <person name="Szollosi G."/>
            <person name="Zifcakova L."/>
            <person name="Stursova M."/>
            <person name="Spatafora J.W."/>
            <person name="Tedersoo L."/>
            <person name="Vaario L.-M."/>
            <person name="Yamada A."/>
            <person name="Yan M."/>
            <person name="Wang P."/>
            <person name="Xu J."/>
            <person name="Bruns T."/>
            <person name="Baldrian P."/>
            <person name="Vilgalys R."/>
            <person name="Henrissat B."/>
            <person name="Grigoriev I.V."/>
            <person name="Hibbett D."/>
            <person name="Nagy L.G."/>
            <person name="Martin F.M."/>
        </authorList>
    </citation>
    <scope>NUCLEOTIDE SEQUENCE</scope>
    <source>
        <strain evidence="2">BED1</strain>
    </source>
</reference>
<evidence type="ECO:0000256" key="1">
    <source>
        <dbReference type="SAM" id="MobiDB-lite"/>
    </source>
</evidence>
<sequence>MDELQTNIQSLIQSLGIDPTTLDSVIPAETVTGIGGGGGTSAPLPAGDMDMFDFDSFLMDMPRANEEDGDFDKLAEELDPSTVVAPKVPDPSKIGCASSAQLHAFLDEVASQDGSEGGGTGVGVPQLHGSQAFKVPSGAASGGPGAVAGIGASIGAGAGTRGRKRKSDVILDDTHTQPPQEAQGATPMLMATSATSTTTGNKSKRKR</sequence>
<proteinExistence type="predicted"/>